<feature type="compositionally biased region" description="Acidic residues" evidence="3">
    <location>
        <begin position="366"/>
        <end position="382"/>
    </location>
</feature>
<keyword evidence="2" id="KW-1015">Disulfide bond</keyword>
<dbReference type="SMART" id="SM00223">
    <property type="entry name" value="APPLE"/>
    <property type="match status" value="1"/>
</dbReference>
<evidence type="ECO:0000256" key="2">
    <source>
        <dbReference type="ARBA" id="ARBA00023157"/>
    </source>
</evidence>
<dbReference type="Gene3D" id="3.50.4.10">
    <property type="entry name" value="Hepatocyte Growth Factor"/>
    <property type="match status" value="1"/>
</dbReference>
<evidence type="ECO:0000313" key="5">
    <source>
        <dbReference type="EMBL" id="CAE0364498.1"/>
    </source>
</evidence>
<feature type="compositionally biased region" description="Basic and acidic residues" evidence="3">
    <location>
        <begin position="321"/>
        <end position="334"/>
    </location>
</feature>
<name>A0A7S3JVD5_9STRA</name>
<evidence type="ECO:0000256" key="1">
    <source>
        <dbReference type="ARBA" id="ARBA00022737"/>
    </source>
</evidence>
<sequence>MIKHTKVLDEKDVIEVEHCLTEGICAEKYNNCKNETRCGAIIQSIGISLRERQQLPYLPHNRAMRLLEKCANENCFLRGCTSKVIDDSVLHHGCSSSSKAICYIANDLVQTENAEACRERCLKHAPPLYPESCAAWSWIKTPRIDDPNIRNTCFLIENHKLGKPTRRRKGHVASGFCSGGPKADDGLDDDACNLMSNDIMALRAWLKIKRSISLPESTLFDLFHYMKLAGGMCPNDADFDDALTTALKSSSGSSKKKSNFSYLDSLLTFIIDAFEILFDLFHKINPAIIIPLLIPLIAKLRSTFPNLANILSPFLEHIEKQHHQSSKKNSDERQKKSRKDVSSSASTNNHRESSSKSSVVVKHEHEEDDDDREEEDCYTIST</sequence>
<organism evidence="5">
    <name type="scientific">Aureoumbra lagunensis</name>
    <dbReference type="NCBI Taxonomy" id="44058"/>
    <lineage>
        <taxon>Eukaryota</taxon>
        <taxon>Sar</taxon>
        <taxon>Stramenopiles</taxon>
        <taxon>Ochrophyta</taxon>
        <taxon>Pelagophyceae</taxon>
        <taxon>Pelagomonadales</taxon>
        <taxon>Aureoumbra</taxon>
    </lineage>
</organism>
<accession>A0A7S3JVD5</accession>
<dbReference type="EMBL" id="HBIJ01007434">
    <property type="protein sequence ID" value="CAE0364498.1"/>
    <property type="molecule type" value="Transcribed_RNA"/>
</dbReference>
<dbReference type="GO" id="GO:0006508">
    <property type="term" value="P:proteolysis"/>
    <property type="evidence" value="ECO:0007669"/>
    <property type="project" value="InterPro"/>
</dbReference>
<dbReference type="GO" id="GO:0005576">
    <property type="term" value="C:extracellular region"/>
    <property type="evidence" value="ECO:0007669"/>
    <property type="project" value="InterPro"/>
</dbReference>
<keyword evidence="1" id="KW-0677">Repeat</keyword>
<protein>
    <recommendedName>
        <fullName evidence="4">Apple domain-containing protein</fullName>
    </recommendedName>
</protein>
<dbReference type="InterPro" id="IPR000177">
    <property type="entry name" value="Apple"/>
</dbReference>
<gene>
    <name evidence="5" type="ORF">ALAG00032_LOCUS5239</name>
</gene>
<dbReference type="AlphaFoldDB" id="A0A7S3JVD5"/>
<proteinExistence type="predicted"/>
<evidence type="ECO:0000259" key="4">
    <source>
        <dbReference type="SMART" id="SM00223"/>
    </source>
</evidence>
<reference evidence="5" key="1">
    <citation type="submission" date="2021-01" db="EMBL/GenBank/DDBJ databases">
        <authorList>
            <person name="Corre E."/>
            <person name="Pelletier E."/>
            <person name="Niang G."/>
            <person name="Scheremetjew M."/>
            <person name="Finn R."/>
            <person name="Kale V."/>
            <person name="Holt S."/>
            <person name="Cochrane G."/>
            <person name="Meng A."/>
            <person name="Brown T."/>
            <person name="Cohen L."/>
        </authorList>
    </citation>
    <scope>NUCLEOTIDE SEQUENCE</scope>
    <source>
        <strain evidence="5">CCMP1510</strain>
    </source>
</reference>
<feature type="domain" description="Apple" evidence="4">
    <location>
        <begin position="94"/>
        <end position="179"/>
    </location>
</feature>
<evidence type="ECO:0000256" key="3">
    <source>
        <dbReference type="SAM" id="MobiDB-lite"/>
    </source>
</evidence>
<feature type="region of interest" description="Disordered" evidence="3">
    <location>
        <begin position="321"/>
        <end position="382"/>
    </location>
</feature>